<dbReference type="Proteomes" id="UP001491310">
    <property type="component" value="Unassembled WGS sequence"/>
</dbReference>
<dbReference type="InterPro" id="IPR003439">
    <property type="entry name" value="ABC_transporter-like_ATP-bd"/>
</dbReference>
<dbReference type="CDD" id="cd03221">
    <property type="entry name" value="ABCF_EF-3"/>
    <property type="match status" value="2"/>
</dbReference>
<dbReference type="NCBIfam" id="NF008775">
    <property type="entry name" value="PRK11819.1"/>
    <property type="match status" value="1"/>
</dbReference>
<protein>
    <recommendedName>
        <fullName evidence="8">ABC transporter domain-containing protein</fullName>
    </recommendedName>
</protein>
<keyword evidence="6" id="KW-0810">Translation regulation</keyword>
<keyword evidence="5" id="KW-0067">ATP-binding</keyword>
<dbReference type="SMART" id="SM00382">
    <property type="entry name" value="AAA"/>
    <property type="match status" value="2"/>
</dbReference>
<keyword evidence="3" id="KW-0699">rRNA-binding</keyword>
<comment type="similarity">
    <text evidence="1">Belongs to the ABC transporter superfamily. ABCF family. Translational throttle EttA subfamily.</text>
</comment>
<feature type="domain" description="ABC transporter" evidence="8">
    <location>
        <begin position="412"/>
        <end position="638"/>
    </location>
</feature>
<proteinExistence type="inferred from homology"/>
<evidence type="ECO:0000313" key="9">
    <source>
        <dbReference type="EMBL" id="KAK9906565.1"/>
    </source>
</evidence>
<keyword evidence="4" id="KW-0547">Nucleotide-binding</keyword>
<evidence type="ECO:0000256" key="2">
    <source>
        <dbReference type="ARBA" id="ARBA00022555"/>
    </source>
</evidence>
<feature type="domain" description="ABC transporter" evidence="8">
    <location>
        <begin position="92"/>
        <end position="345"/>
    </location>
</feature>
<reference evidence="9 10" key="1">
    <citation type="journal article" date="2024" name="Nat. Commun.">
        <title>Phylogenomics reveals the evolutionary origins of lichenization in chlorophyte algae.</title>
        <authorList>
            <person name="Puginier C."/>
            <person name="Libourel C."/>
            <person name="Otte J."/>
            <person name="Skaloud P."/>
            <person name="Haon M."/>
            <person name="Grisel S."/>
            <person name="Petersen M."/>
            <person name="Berrin J.G."/>
            <person name="Delaux P.M."/>
            <person name="Dal Grande F."/>
            <person name="Keller J."/>
        </authorList>
    </citation>
    <scope>NUCLEOTIDE SEQUENCE [LARGE SCALE GENOMIC DNA]</scope>
    <source>
        <strain evidence="9 10">SAG 216-7</strain>
    </source>
</reference>
<evidence type="ECO:0000256" key="1">
    <source>
        <dbReference type="ARBA" id="ARBA00005868"/>
    </source>
</evidence>
<keyword evidence="10" id="KW-1185">Reference proteome</keyword>
<feature type="compositionally biased region" description="Gly residues" evidence="7">
    <location>
        <begin position="53"/>
        <end position="66"/>
    </location>
</feature>
<dbReference type="PANTHER" id="PTHR43858:SF1">
    <property type="entry name" value="ABC TRANSPORTER-RELATED PROTEIN"/>
    <property type="match status" value="1"/>
</dbReference>
<evidence type="ECO:0000256" key="3">
    <source>
        <dbReference type="ARBA" id="ARBA00022730"/>
    </source>
</evidence>
<evidence type="ECO:0000256" key="6">
    <source>
        <dbReference type="ARBA" id="ARBA00022845"/>
    </source>
</evidence>
<sequence length="642" mass="70526">MLAHSRLSGTCQNAPCPLESRLSKGFFPKRHQSRNLDRCIRAAKRVKGPKTGQPGGGKSAGGGKSGGAPSYKSPGQVKEGAAYKEETRTTILTLDRVSKTVPSGKQILKDIGLGMYKGAKIGILGMNGSGKSSLLRILAGQDKEFDGFLQLADGIRVGYLEQEPSLDSGPTVEENIRPALAIMQALLTEFEEVSQKMADPDADVDALMARMDRLQSEIDAGNGWELERQLERATDALRCPPGDAMVTNLSGGEQRRVAIARVLLSQPDILLLDEPTNNLDAQSVAWLERTLAAFKGTVVAVTHDRFFLDNVAGWILELDRGKGIPFEGNYSQWLEAKAKRLGSESRKQAALQKQIEGELEWVRSQAKGQQKKGKSRMRRYDELVQQAAEYTRQSTMESIMIPVGPRLGDIVIEAKNLCKSYGDRVLMDNLSFSIPPGSVVGIVGGNGSGKSTLFKMIMGLEQPDNGELVIGQTAALMYAEQSRENLDNDRTVYEEIGEGLDELDMSGRKLNMRAYCSWFNFTGSDQQKKVANLSGGERNRLQLAKVLKKTGNVLLLDEPENDLDVETLRALEDALGSFAGTSLIISHDRWFLDRLATHILAFEDDGSQVWFEGGYSEYDADLRKRTGGDPTRIKYRKMAVLA</sequence>
<evidence type="ECO:0000313" key="10">
    <source>
        <dbReference type="Proteomes" id="UP001491310"/>
    </source>
</evidence>
<accession>A0ABR2YJD5</accession>
<dbReference type="PROSITE" id="PS50893">
    <property type="entry name" value="ABC_TRANSPORTER_2"/>
    <property type="match status" value="2"/>
</dbReference>
<dbReference type="Gene3D" id="3.40.50.300">
    <property type="entry name" value="P-loop containing nucleotide triphosphate hydrolases"/>
    <property type="match status" value="2"/>
</dbReference>
<dbReference type="InterPro" id="IPR003593">
    <property type="entry name" value="AAA+_ATPase"/>
</dbReference>
<dbReference type="InterPro" id="IPR027417">
    <property type="entry name" value="P-loop_NTPase"/>
</dbReference>
<dbReference type="InterPro" id="IPR017871">
    <property type="entry name" value="ABC_transporter-like_CS"/>
</dbReference>
<dbReference type="EMBL" id="JALJOT010000010">
    <property type="protein sequence ID" value="KAK9906565.1"/>
    <property type="molecule type" value="Genomic_DNA"/>
</dbReference>
<organism evidence="9 10">
    <name type="scientific">Coccomyxa subellipsoidea</name>
    <dbReference type="NCBI Taxonomy" id="248742"/>
    <lineage>
        <taxon>Eukaryota</taxon>
        <taxon>Viridiplantae</taxon>
        <taxon>Chlorophyta</taxon>
        <taxon>core chlorophytes</taxon>
        <taxon>Trebouxiophyceae</taxon>
        <taxon>Trebouxiophyceae incertae sedis</taxon>
        <taxon>Coccomyxaceae</taxon>
        <taxon>Coccomyxa</taxon>
    </lineage>
</organism>
<dbReference type="HAMAP" id="MF_00847">
    <property type="entry name" value="EttA"/>
    <property type="match status" value="1"/>
</dbReference>
<comment type="caution">
    <text evidence="9">The sequence shown here is derived from an EMBL/GenBank/DDBJ whole genome shotgun (WGS) entry which is preliminary data.</text>
</comment>
<keyword evidence="2" id="KW-0694">RNA-binding</keyword>
<evidence type="ECO:0000256" key="5">
    <source>
        <dbReference type="ARBA" id="ARBA00022840"/>
    </source>
</evidence>
<dbReference type="Pfam" id="PF12848">
    <property type="entry name" value="ABC_tran_Xtn"/>
    <property type="match status" value="1"/>
</dbReference>
<evidence type="ECO:0000259" key="8">
    <source>
        <dbReference type="PROSITE" id="PS50893"/>
    </source>
</evidence>
<dbReference type="NCBIfam" id="TIGR03719">
    <property type="entry name" value="ABC_ABC_ChvD"/>
    <property type="match status" value="1"/>
</dbReference>
<dbReference type="PROSITE" id="PS00211">
    <property type="entry name" value="ABC_TRANSPORTER_1"/>
    <property type="match status" value="2"/>
</dbReference>
<name>A0ABR2YJD5_9CHLO</name>
<feature type="region of interest" description="Disordered" evidence="7">
    <location>
        <begin position="44"/>
        <end position="83"/>
    </location>
</feature>
<dbReference type="InterPro" id="IPR032781">
    <property type="entry name" value="ABC_tran_Xtn"/>
</dbReference>
<gene>
    <name evidence="9" type="ORF">WJX75_004260</name>
</gene>
<evidence type="ECO:0000256" key="7">
    <source>
        <dbReference type="SAM" id="MobiDB-lite"/>
    </source>
</evidence>
<dbReference type="InterPro" id="IPR022374">
    <property type="entry name" value="EttA"/>
</dbReference>
<dbReference type="SUPFAM" id="SSF52540">
    <property type="entry name" value="P-loop containing nucleoside triphosphate hydrolases"/>
    <property type="match status" value="2"/>
</dbReference>
<keyword evidence="2" id="KW-0820">tRNA-binding</keyword>
<dbReference type="PANTHER" id="PTHR43858">
    <property type="entry name" value="ENERGY-DEPENDENT TRANSLATIONAL THROTTLE PROTEIN ETTA"/>
    <property type="match status" value="1"/>
</dbReference>
<dbReference type="Pfam" id="PF00005">
    <property type="entry name" value="ABC_tran"/>
    <property type="match status" value="2"/>
</dbReference>
<evidence type="ECO:0000256" key="4">
    <source>
        <dbReference type="ARBA" id="ARBA00022741"/>
    </source>
</evidence>